<feature type="transmembrane region" description="Helical" evidence="2">
    <location>
        <begin position="6"/>
        <end position="25"/>
    </location>
</feature>
<feature type="transmembrane region" description="Helical" evidence="2">
    <location>
        <begin position="57"/>
        <end position="76"/>
    </location>
</feature>
<dbReference type="PANTHER" id="PTHR37422">
    <property type="entry name" value="TEICHURONIC ACID BIOSYNTHESIS PROTEIN TUAE"/>
    <property type="match status" value="1"/>
</dbReference>
<feature type="transmembrane region" description="Helical" evidence="2">
    <location>
        <begin position="238"/>
        <end position="259"/>
    </location>
</feature>
<feature type="transmembrane region" description="Helical" evidence="2">
    <location>
        <begin position="144"/>
        <end position="164"/>
    </location>
</feature>
<feature type="transmembrane region" description="Helical" evidence="2">
    <location>
        <begin position="88"/>
        <end position="106"/>
    </location>
</feature>
<feature type="transmembrane region" description="Helical" evidence="2">
    <location>
        <begin position="32"/>
        <end position="51"/>
    </location>
</feature>
<reference evidence="4" key="1">
    <citation type="submission" date="2015-07" db="EMBL/GenBank/DDBJ databases">
        <title>Draft Genome Sequence of Roseovarius tolerans EL-164, a producer of N-Acylated Alanine Methyl Esters (NAMEs).</title>
        <authorList>
            <person name="Voget S."/>
            <person name="Bruns H."/>
            <person name="Wagner-Doebler I."/>
            <person name="Schulz S."/>
            <person name="Daniel R."/>
        </authorList>
    </citation>
    <scope>NUCLEOTIDE SEQUENCE [LARGE SCALE GENOMIC DNA]</scope>
    <source>
        <strain evidence="4">EL-164</strain>
    </source>
</reference>
<evidence type="ECO:0000256" key="1">
    <source>
        <dbReference type="SAM" id="MobiDB-lite"/>
    </source>
</evidence>
<feature type="transmembrane region" description="Helical" evidence="2">
    <location>
        <begin position="356"/>
        <end position="373"/>
    </location>
</feature>
<comment type="caution">
    <text evidence="3">The sequence shown here is derived from an EMBL/GenBank/DDBJ whole genome shotgun (WGS) entry which is preliminary data.</text>
</comment>
<keyword evidence="4" id="KW-1185">Reference proteome</keyword>
<feature type="transmembrane region" description="Helical" evidence="2">
    <location>
        <begin position="302"/>
        <end position="321"/>
    </location>
</feature>
<gene>
    <name evidence="3" type="ORF">ROTO_35960</name>
</gene>
<feature type="transmembrane region" description="Helical" evidence="2">
    <location>
        <begin position="333"/>
        <end position="350"/>
    </location>
</feature>
<dbReference type="Proteomes" id="UP000037046">
    <property type="component" value="Unassembled WGS sequence"/>
</dbReference>
<name>A0A0L6CQ22_9RHOB</name>
<feature type="transmembrane region" description="Helical" evidence="2">
    <location>
        <begin position="176"/>
        <end position="201"/>
    </location>
</feature>
<feature type="transmembrane region" description="Helical" evidence="2">
    <location>
        <begin position="213"/>
        <end position="231"/>
    </location>
</feature>
<dbReference type="PANTHER" id="PTHR37422:SF13">
    <property type="entry name" value="LIPOPOLYSACCHARIDE BIOSYNTHESIS PROTEIN PA4999-RELATED"/>
    <property type="match status" value="1"/>
</dbReference>
<dbReference type="InterPro" id="IPR051533">
    <property type="entry name" value="WaaL-like"/>
</dbReference>
<proteinExistence type="predicted"/>
<keyword evidence="2" id="KW-0472">Membrane</keyword>
<evidence type="ECO:0000313" key="4">
    <source>
        <dbReference type="Proteomes" id="UP000037046"/>
    </source>
</evidence>
<feature type="compositionally biased region" description="Polar residues" evidence="1">
    <location>
        <begin position="400"/>
        <end position="410"/>
    </location>
</feature>
<accession>A0A0L6CQ22</accession>
<keyword evidence="2" id="KW-0812">Transmembrane</keyword>
<feature type="region of interest" description="Disordered" evidence="1">
    <location>
        <begin position="382"/>
        <end position="453"/>
    </location>
</feature>
<keyword evidence="2" id="KW-1133">Transmembrane helix</keyword>
<evidence type="ECO:0008006" key="5">
    <source>
        <dbReference type="Google" id="ProtNLM"/>
    </source>
</evidence>
<dbReference type="EMBL" id="LGVV01000092">
    <property type="protein sequence ID" value="KNX39869.1"/>
    <property type="molecule type" value="Genomic_DNA"/>
</dbReference>
<evidence type="ECO:0000256" key="2">
    <source>
        <dbReference type="SAM" id="Phobius"/>
    </source>
</evidence>
<protein>
    <recommendedName>
        <fullName evidence="5">O-Antigen ligase</fullName>
    </recommendedName>
</protein>
<dbReference type="AlphaFoldDB" id="A0A0L6CQ22"/>
<evidence type="ECO:0000313" key="3">
    <source>
        <dbReference type="EMBL" id="KNX39869.1"/>
    </source>
</evidence>
<organism evidence="3 4">
    <name type="scientific">Roseovarius tolerans</name>
    <dbReference type="NCBI Taxonomy" id="74031"/>
    <lineage>
        <taxon>Bacteria</taxon>
        <taxon>Pseudomonadati</taxon>
        <taxon>Pseudomonadota</taxon>
        <taxon>Alphaproteobacteria</taxon>
        <taxon>Rhodobacterales</taxon>
        <taxon>Roseobacteraceae</taxon>
        <taxon>Roseovarius</taxon>
    </lineage>
</organism>
<sequence>MSVYRVILLIFLFPAIFALFSGKVGRIRLSDIAVILICVWTSISYFVLYGVQPMIERVGIVWVEVWGSYLIARVYIRTPDAFLKMSKLFFWIAIVLIPSTLIELQTGRNVLIEFFDKFGDSYTNQLKEQRLGFERVQGPFSHPIHFGVFFGSLIGLVFYVIGYHASWLGRVLRATLVALIGAGALSSGPLAAITMQAFFILWDRILSSFKSRWKLLLILSVLAYIAVDIYSNRSPFEVFIAYFAMNAATAYGRILVWIWGTKSIWENPLIGIGLSGEWERPWWMNSSSVDMFWIVPGMAHGIPAWILWFVLFFSVFIPVALRKIQSDRVHNYRMGYVCSMLGFFAVGWTVHFWDSVYALLLFLIASGIWILDWRDDQKLPDPLQSDPDEMHRKGLPYSRFTRQASPSSVPRSERGQIGSGGDPRAKTERYSSVSKPLPLRSNQALGENQPTKP</sequence>
<feature type="compositionally biased region" description="Polar residues" evidence="1">
    <location>
        <begin position="430"/>
        <end position="453"/>
    </location>
</feature>